<evidence type="ECO:0008006" key="16">
    <source>
        <dbReference type="Google" id="ProtNLM"/>
    </source>
</evidence>
<feature type="disulfide bond" evidence="9">
    <location>
        <begin position="690"/>
        <end position="702"/>
    </location>
</feature>
<sequence>MRLLNIRNILLLGFILSFTNIVKTQTDYDGNVEATDGSPDAELFNEETTDLNEHGTSDGAAEVAEELKQENSNADENTEMASVDDEHNSSLNSTQHEKDLINTDDQSLNSEATSEEVTNQESEIATTELSANENISVENSDLTSEIPDENSVPTNGATIGASEQSTDGASHEEATELTSEGASEGTSELVAADDSSNTDAQTVETESSTEADATETQDAQTEYENQVEQSSTPDAVENSVQTTTIQSIELDSEMTTSNDDESSGETSDLLEPSKFVICGEDQIKCDMKCLSIQQRCDKNLDCLDGSDEENCDQETTLTTEEETTTTEEETTATEEETITTTEEIITSTNPIVETTEFVPEFLTTTTSIPGVLEMTLNPDVETLKVRQGGVLQFNCDVTGPYSKLLVLVYKDTKPVDQSDSGSLTVRIENFKASDAGSYLCYGFPEDRSNYVVKSLNVELDSVIVGFPVYTESPNQNDNVKYVEFPVDSNIEIECEYSSEENLKWRRVDNVITDYNREFNGKLLLYYLRIEDSGLYECELPDGRRSQVRLRVTSQDNQPQQTTTQVVPTTRPDYDEQIYAIRAYVRDQTIEYKSGDNVEQECDAMTNGNSLEIKWFDPRKQEIKSTSQRFSISTTETSQSPLGKISKLVINGANPADSGYYECVVVVGSQKETVQFELKTQATEIGPQKVCDIEEATCRNGQCIPRSGLCDGRTDCSDGSDELNCGGSNDGRCEPNEKQCRNQKCIQKIWFCDGENDCGDNSDEDQCPYYNAQPKPGEICKTHEFLCRNGQQCVLKGFVCDGEYDCLDQSDEIGCEKPSIVRGPVRNLTVVLGRSFTIRCEATGFPAPYINWRLNWGHVCEEPRCVTTNENGVGTLTVNNALITDAGAYSCEALNSKGRIFAIPDAIVYVQINNNGNNIEPTRPNLPVTPPPITQYCDQYGSYNRYPPCQCRPYITGTFCDQCQYQQFHLVIENRNSLCAQCFCNGLNVNCRSSNLFYDRIESSLVRDNEDWSINNLDRSLRTPLITRDRSLEFRSFEDYPSEDFYFYAPARYLGNKLGSYGGNFTFNIRFEGPSARPKKLDIRLSGNGVNLIYRLGRMMYPYQDYKINILMVEDDFKRFEDNGRIDREQFLTVLADLDKLMIRARYLDYQYAVILNQISLDHAERAYSQTGKKALAVETCDCPIGYTGKSCESCAQGYKRVQTGSYLGRCEKAQDVQITLVDVAPNNVLTLTPGENHVVYVTVIGSGDYVQWVKEPEGYLPTGVSQQYNNLVISNARPEMSGNYTCYIITPNGEIRKVLVINIPGKVVRQPPRIYSPTPRVQSLSVGEPFELECSAIGDPRPTVRIETPPSRFAMQPLLRGEASSAKFQVNYFTEDNAGTYYCIADNGIQVVEKFEVSLKTGYPPFIQIYPKEIEAYEGSSLTINYTITGTQPVNVKVKLYSSTSQDEPLGSIYVDKDTNNIMIRQITRDMDGQYLIEASNDYGTIQDYFSLRVLETPGPRISIAETVVRTLAGSNIKIEPQVQFSGRPYFTWTKDGSSLPSDVLADRQTLYIPKTSKNHQGTYTLTLIDDYGTAKIQVNLIVDEPLSPIKTFNPSRIIVKHDMDIELEAGKNANLLCQIHQRNSNSRVISTTSWIRGNKAQRERFPSNIRPNQERLQIIKVKPTDAGQYTCIVSSSDGTTQIAVVNLRVRAPEGEQIESVPPSARLNTREKTASQGDSFELTCTVSGYPTPTIQWLFNNDRVDRLQNVYVRDNTLHVRDAQVDLNGYFTCRAVGQEGRYAEDSATIRVLEREPEVPKQFSVDVNPRSSNPSTGETVKLLCVVFDYDGNTYTSNDLKFTWSRQDGDLPSGAYASSDSLTLYNLQAQDSGSYVCQVENVVNGLQNSGYSLVNVIQDFPSVPENQPVEPLRVEVSPKELNLKQGREGELFCSVTGGRNPSLKWKKSGEELDPSRHLVEGGKLRILNAVQSDRGYFECEVIDGDDYARDYALVEIEASELPQIEIFPNLDQLDLDYGATAYIQCRIISGTPTPSLEWRRVDGQQFSQGASSIQDGSLLQIVNAGQNEFGVYECVARNEEGEARGRISLVPRGNPTVVEQQPEQPEVEPERPNDFNQQAPDVVLNQKRVEIREGETASLKCGTTSPHQVRFAWYAPDGSYIGGDEEGNVQIENIQKSGSGYYTCQIVSSYGETSDRVFVDILENEPAQLRVEVRPKSKTASEGGRAEFTCHAKDENGNEFDDTLIKWSRPGSSQLPQNHQVRGNQLILYNVNENDGGRYLCTVQATYGRIGFDAAYLQISKRDSTSAFPVYIRVLESPTDTYQPTAAFRYGVRVTAECVAQADDVEEVTWTKSEGVSRAMYERRENSNTLIIPALVPMDLGTYVCIAIRRNGERAQNSIVFSRIADQGSQFTYEVKGPTEAVEIVTEPPRPAEPEREQNQFSNSEEPKATFVNGRELTANVGGSVVIECEVQGAEKVELVRHGEQLNENHRLENSGRLHRLSLFNLNENDSGYYLCNVEGPNGATRDHLYLHVVRSDESDNQQNYNELDREREEREREERDRAEREQREREEQERIDRENEERERLEREREEQENENQRDRQKPLVYIKTLTNGAPIREGSELKLQCLVNDLDAQIDFGGEINNNEGDNPLLFIEKYDNSIRYELLFSPFLPEHAKQYRCYSRNRYGESEDIAYIEPEADGSFSFRTEKSSSNVLVPGNPHVEISVRGSVEDQSYVELNCRLEHENGFPARSYAWSKFPTLPQTAQRDENRLSITTFDNSKDNGLYTCRVLTDDKEYEKTQLVASNDFLLRKNPFFSFSKSHEEDAIEVRCRPDTASTYTWSAKPELTTPDTYKIDGDVLVLYRSDAVNHFNCDLQVDTEYGPISLDLEVSRTLLESAFASVVDVNVHSSFDENNESVKAECQPDKPVHKIYWERAHGAQFTKNAKLHFGSLVIKNMNDKDEGEYICNVITINYNHLRKSIDLKRPNYGRNHETPILKIKPIEVDLREGGRVELECITEKNLEKYMDDIKWYKMGFLISSTYRLKIENLTEHDKGIYECVLHSKPNSIKFVEFDVEFKNRRPEIIFTFIENDIRPFGQVVVVCENLNHPNSVVRWHKKDNSKNSTSFIKGNRLTIKKLNKYDLNNYECHSESDRINLIKILELDSLEYHKETDYFYDSMRNLNIILSEDASDLRLNGKIVLQCTNEYNFFEKKIWLINKLERNMDNIKIYNDTLIIEPLSKENYGIYSCLFVDIYGEKRLNFKIDENLIRLDNKIEKANPHLHSLDIFDKDKKQFEIDEVINFVHFSGSYSEGFFRLICESNYPDTIKWYKSNGNFSITNANVYNHVVHIEPLEHKDIDIYFCQATSPLGKSIKTSVALTYDFNLIKLEDQSETEPKIIEIYKFGHENIDSEFELKCVTNFQNDMKYWYHNGALIQKDKIGGIKFKKLSFNDEGLYECLVENEFGQDRKAVQIFFPINSWSNYVHNTESKSPLHIETTIETLVNKKDENEETTIFDKNVDRPIGINTKKNGGKSKNSIVIQVLSNPKIDHVENGQVKLRCISDIENATYRWSMVNGTISENTKIENDILELKPFTKRNGGLYRCIASNHILNLHASRRIKISIDTFPKPIKDLSDRIQTIMLSNPTQIKLGDTIQLKCSIDDLNSNVYWTRRGYKLTNRAHETHTENPNSVILTISNFQKEDLGVYVCKARAIDSNLLEYKIKGQAMFYLMASDFGILPNEQKLLGPDIKIKCLQGKNECHKTLKHGDNVEFSCDISNYDTSFPELSIDDIKWRKTNGPVLQNYKIERLTPYQSKLNIPKINDHYVGEYGCYVYASTGTIRQIFEITKILDGYKILVNEPVKNINLTIEKVNGPEKNDKIIGNSFEFDCITDSIWPVEWYKKINSSRKKLITKNSILKFKNLSEIDLGDYVCVSTNNLGIWEIKLEIQPLSYKIDLNPKNDKFEWYKLNGKFRSKVLQIGKRLIIENYQPRYDHGFYSCAISNEKYLASVIYYLGSSDRQSIQNSIKYFQLNIEKIKDLVNSESSTDFDCFNTDSNSSSLNAKLRLSKKKIHILDFDLESIGTYDCQSQSENNKIRTEFILDKFFLEKFGLKLPNITMNLDYENDYYDYGCTVKITCEIHDDGKTDLYSIEWIRDNGQMPKNSHAKENYLIIDNISQDDLGIYTCIVSDQVNQRNTSILFYDQSGSIKHTFDNFVKISNTEAKLDDRLRFLYGRQHLRLGDSFAIECLDLYFDNYLPSWRKLSEEKNSNTFDIAPHILSFNKFSAEDLGTYLCTTKNEKGFLVELGLNINVDHTNKKLIIKNAREVLLPEEYQPIDEIINNELSEIPNIRISFSDKQALSNGERVELFCESDKNSEIEWYKVKENRELGDLITSSSSFIISPIHHNDLGRYRCIAKNEFGYRSRDAILSKQNDSVEFFVFGFIDKISNYSYFNQNSKVSFYKSNAFRKDQLILRVKRTNSSKNIIFRCISSNFFL</sequence>
<feature type="compositionally biased region" description="Acidic residues" evidence="10">
    <location>
        <begin position="319"/>
        <end position="330"/>
    </location>
</feature>
<dbReference type="Pfam" id="PF00047">
    <property type="entry name" value="ig"/>
    <property type="match status" value="1"/>
</dbReference>
<feature type="domain" description="Laminin IV type A" evidence="13">
    <location>
        <begin position="1006"/>
        <end position="1179"/>
    </location>
</feature>
<feature type="compositionally biased region" description="Polar residues" evidence="10">
    <location>
        <begin position="176"/>
        <end position="186"/>
    </location>
</feature>
<evidence type="ECO:0000256" key="5">
    <source>
        <dbReference type="ARBA" id="ARBA00023157"/>
    </source>
</evidence>
<evidence type="ECO:0000256" key="7">
    <source>
        <dbReference type="ARBA" id="ARBA00023292"/>
    </source>
</evidence>
<evidence type="ECO:0000256" key="11">
    <source>
        <dbReference type="SAM" id="SignalP"/>
    </source>
</evidence>
<keyword evidence="3" id="KW-0677">Repeat</keyword>
<dbReference type="InterPro" id="IPR007110">
    <property type="entry name" value="Ig-like_dom"/>
</dbReference>
<dbReference type="PROSITE" id="PS50835">
    <property type="entry name" value="IG_LIKE"/>
    <property type="match status" value="23"/>
</dbReference>
<dbReference type="PANTHER" id="PTHR11640">
    <property type="entry name" value="NEPHRIN"/>
    <property type="match status" value="1"/>
</dbReference>
<dbReference type="Pfam" id="PF13895">
    <property type="entry name" value="Ig_2"/>
    <property type="match status" value="1"/>
</dbReference>
<dbReference type="PROSITE" id="PS00022">
    <property type="entry name" value="EGF_1"/>
    <property type="match status" value="1"/>
</dbReference>
<dbReference type="InterPro" id="IPR013151">
    <property type="entry name" value="Immunoglobulin_dom"/>
</dbReference>
<feature type="domain" description="Ig-like" evidence="12">
    <location>
        <begin position="1794"/>
        <end position="1890"/>
    </location>
</feature>
<dbReference type="SMART" id="SM00409">
    <property type="entry name" value="IG"/>
    <property type="match status" value="30"/>
</dbReference>
<feature type="domain" description="Ig-like" evidence="12">
    <location>
        <begin position="1595"/>
        <end position="1687"/>
    </location>
</feature>
<feature type="region of interest" description="Disordered" evidence="10">
    <location>
        <begin position="2422"/>
        <end position="2441"/>
    </location>
</feature>
<reference evidence="14" key="1">
    <citation type="submission" date="2021-02" db="EMBL/GenBank/DDBJ databases">
        <authorList>
            <person name="Nowell W R."/>
        </authorList>
    </citation>
    <scope>NUCLEOTIDE SEQUENCE</scope>
    <source>
        <strain evidence="14">Ploen Becks lab</strain>
    </source>
</reference>
<feature type="disulfide bond" evidence="9">
    <location>
        <begin position="709"/>
        <end position="724"/>
    </location>
</feature>
<evidence type="ECO:0000256" key="1">
    <source>
        <dbReference type="ARBA" id="ARBA00004479"/>
    </source>
</evidence>
<feature type="disulfide bond" evidence="9">
    <location>
        <begin position="732"/>
        <end position="744"/>
    </location>
</feature>
<feature type="domain" description="Ig-like" evidence="12">
    <location>
        <begin position="3623"/>
        <end position="3715"/>
    </location>
</feature>
<dbReference type="InterPro" id="IPR013098">
    <property type="entry name" value="Ig_I-set"/>
</dbReference>
<dbReference type="Gene3D" id="4.10.400.10">
    <property type="entry name" value="Low-density Lipoprotein Receptor"/>
    <property type="match status" value="4"/>
</dbReference>
<evidence type="ECO:0000256" key="3">
    <source>
        <dbReference type="ARBA" id="ARBA00022737"/>
    </source>
</evidence>
<dbReference type="Pfam" id="PF07679">
    <property type="entry name" value="I-set"/>
    <property type="match status" value="2"/>
</dbReference>
<feature type="compositionally biased region" description="Polar residues" evidence="10">
    <location>
        <begin position="194"/>
        <end position="203"/>
    </location>
</feature>
<protein>
    <recommendedName>
        <fullName evidence="16">Basement membrane-specific heparan sulfate proteoglycan core protein</fullName>
    </recommendedName>
</protein>
<feature type="domain" description="Ig-like" evidence="12">
    <location>
        <begin position="3743"/>
        <end position="3843"/>
    </location>
</feature>
<feature type="disulfide bond" evidence="9">
    <location>
        <begin position="697"/>
        <end position="715"/>
    </location>
</feature>
<dbReference type="PRINTS" id="PR00261">
    <property type="entry name" value="LDLRECEPTOR"/>
</dbReference>
<keyword evidence="7" id="KW-0424">Laminin EGF-like domain</keyword>
<evidence type="ECO:0000259" key="12">
    <source>
        <dbReference type="PROSITE" id="PS50835"/>
    </source>
</evidence>
<dbReference type="GO" id="GO:0005911">
    <property type="term" value="C:cell-cell junction"/>
    <property type="evidence" value="ECO:0007669"/>
    <property type="project" value="TreeGrafter"/>
</dbReference>
<dbReference type="PROSITE" id="PS01209">
    <property type="entry name" value="LDLRA_1"/>
    <property type="match status" value="3"/>
</dbReference>
<keyword evidence="15" id="KW-1185">Reference proteome</keyword>
<evidence type="ECO:0000256" key="10">
    <source>
        <dbReference type="SAM" id="MobiDB-lite"/>
    </source>
</evidence>
<evidence type="ECO:0000313" key="15">
    <source>
        <dbReference type="Proteomes" id="UP000663879"/>
    </source>
</evidence>
<feature type="domain" description="Ig-like" evidence="12">
    <location>
        <begin position="4343"/>
        <end position="4425"/>
    </location>
</feature>
<dbReference type="InterPro" id="IPR013783">
    <property type="entry name" value="Ig-like_fold"/>
</dbReference>
<dbReference type="InterPro" id="IPR023415">
    <property type="entry name" value="LDLR_class-A_CS"/>
</dbReference>
<dbReference type="CDD" id="cd00112">
    <property type="entry name" value="LDLa"/>
    <property type="match status" value="4"/>
</dbReference>
<comment type="caution">
    <text evidence="9">Lacks conserved residue(s) required for the propagation of feature annotation.</text>
</comment>
<feature type="domain" description="Ig-like" evidence="12">
    <location>
        <begin position="1703"/>
        <end position="1788"/>
    </location>
</feature>
<feature type="compositionally biased region" description="Basic and acidic residues" evidence="10">
    <location>
        <begin position="2543"/>
        <end position="2597"/>
    </location>
</feature>
<name>A0A813QH18_9BILA</name>
<feature type="domain" description="Ig-like" evidence="12">
    <location>
        <begin position="1312"/>
        <end position="1398"/>
    </location>
</feature>
<dbReference type="InterPro" id="IPR036179">
    <property type="entry name" value="Ig-like_dom_sf"/>
</dbReference>
<feature type="domain" description="Ig-like" evidence="12">
    <location>
        <begin position="3078"/>
        <end position="3154"/>
    </location>
</feature>
<feature type="region of interest" description="Disordered" evidence="10">
    <location>
        <begin position="304"/>
        <end position="330"/>
    </location>
</feature>
<evidence type="ECO:0000256" key="4">
    <source>
        <dbReference type="ARBA" id="ARBA00023136"/>
    </source>
</evidence>
<keyword evidence="5 9" id="KW-1015">Disulfide bond</keyword>
<dbReference type="Gene3D" id="2.60.40.10">
    <property type="entry name" value="Immunoglobulins"/>
    <property type="match status" value="25"/>
</dbReference>
<evidence type="ECO:0000256" key="8">
    <source>
        <dbReference type="ARBA" id="ARBA00023319"/>
    </source>
</evidence>
<evidence type="ECO:0000256" key="2">
    <source>
        <dbReference type="ARBA" id="ARBA00022729"/>
    </source>
</evidence>
<dbReference type="InterPro" id="IPR003599">
    <property type="entry name" value="Ig_sub"/>
</dbReference>
<evidence type="ECO:0000256" key="6">
    <source>
        <dbReference type="ARBA" id="ARBA00023180"/>
    </source>
</evidence>
<keyword evidence="4" id="KW-0472">Membrane</keyword>
<dbReference type="InterPro" id="IPR002172">
    <property type="entry name" value="LDrepeatLR_classA_rpt"/>
</dbReference>
<dbReference type="CDD" id="cd00096">
    <property type="entry name" value="Ig"/>
    <property type="match status" value="1"/>
</dbReference>
<dbReference type="SMART" id="SM00408">
    <property type="entry name" value="IGc2"/>
    <property type="match status" value="30"/>
</dbReference>
<evidence type="ECO:0000259" key="13">
    <source>
        <dbReference type="PROSITE" id="PS51115"/>
    </source>
</evidence>
<dbReference type="PROSITE" id="PS51115">
    <property type="entry name" value="LAMININ_IVA"/>
    <property type="match status" value="1"/>
</dbReference>
<feature type="domain" description="Ig-like" evidence="12">
    <location>
        <begin position="2991"/>
        <end position="3065"/>
    </location>
</feature>
<feature type="region of interest" description="Disordered" evidence="10">
    <location>
        <begin position="2089"/>
        <end position="2113"/>
    </location>
</feature>
<feature type="domain" description="Ig-like" evidence="12">
    <location>
        <begin position="2305"/>
        <end position="2398"/>
    </location>
</feature>
<dbReference type="InterPro" id="IPR000742">
    <property type="entry name" value="EGF"/>
</dbReference>
<feature type="domain" description="Ig-like" evidence="12">
    <location>
        <begin position="1907"/>
        <end position="1991"/>
    </location>
</feature>
<feature type="disulfide bond" evidence="9">
    <location>
        <begin position="296"/>
        <end position="311"/>
    </location>
</feature>
<feature type="signal peptide" evidence="11">
    <location>
        <begin position="1"/>
        <end position="24"/>
    </location>
</feature>
<dbReference type="Pfam" id="PF00052">
    <property type="entry name" value="Laminin_B"/>
    <property type="match status" value="1"/>
</dbReference>
<dbReference type="EMBL" id="CAJNOC010000490">
    <property type="protein sequence ID" value="CAF0767883.1"/>
    <property type="molecule type" value="Genomic_DNA"/>
</dbReference>
<keyword evidence="6" id="KW-0325">Glycoprotein</keyword>
<evidence type="ECO:0000256" key="9">
    <source>
        <dbReference type="PROSITE-ProRule" id="PRU00124"/>
    </source>
</evidence>
<keyword evidence="8" id="KW-0393">Immunoglobulin domain</keyword>
<gene>
    <name evidence="14" type="ORF">OXX778_LOCUS4792</name>
</gene>
<feature type="domain" description="Ig-like" evidence="12">
    <location>
        <begin position="369"/>
        <end position="440"/>
    </location>
</feature>
<dbReference type="InterPro" id="IPR003598">
    <property type="entry name" value="Ig_sub2"/>
</dbReference>
<feature type="domain" description="Ig-like" evidence="12">
    <location>
        <begin position="2896"/>
        <end position="2980"/>
    </location>
</feature>
<feature type="compositionally biased region" description="Polar residues" evidence="10">
    <location>
        <begin position="103"/>
        <end position="143"/>
    </location>
</feature>
<dbReference type="InterPro" id="IPR000034">
    <property type="entry name" value="Laminin_IV"/>
</dbReference>
<dbReference type="InterPro" id="IPR051275">
    <property type="entry name" value="Cell_adhesion_signaling"/>
</dbReference>
<feature type="domain" description="Ig-like" evidence="12">
    <location>
        <begin position="571"/>
        <end position="674"/>
    </location>
</feature>
<feature type="domain" description="Ig-like" evidence="12">
    <location>
        <begin position="2202"/>
        <end position="2296"/>
    </location>
</feature>
<feature type="domain" description="Ig-like" evidence="12">
    <location>
        <begin position="3392"/>
        <end position="3468"/>
    </location>
</feature>
<dbReference type="Proteomes" id="UP000663879">
    <property type="component" value="Unassembled WGS sequence"/>
</dbReference>
<accession>A0A813QH18</accession>
<keyword evidence="2 11" id="KW-0732">Signal</keyword>
<organism evidence="14 15">
    <name type="scientific">Brachionus calyciflorus</name>
    <dbReference type="NCBI Taxonomy" id="104777"/>
    <lineage>
        <taxon>Eukaryota</taxon>
        <taxon>Metazoa</taxon>
        <taxon>Spiralia</taxon>
        <taxon>Gnathifera</taxon>
        <taxon>Rotifera</taxon>
        <taxon>Eurotatoria</taxon>
        <taxon>Monogononta</taxon>
        <taxon>Pseudotrocha</taxon>
        <taxon>Ploima</taxon>
        <taxon>Brachionidae</taxon>
        <taxon>Brachionus</taxon>
    </lineage>
</organism>
<dbReference type="SMART" id="SM00281">
    <property type="entry name" value="LamB"/>
    <property type="match status" value="1"/>
</dbReference>
<dbReference type="InterPro" id="IPR036055">
    <property type="entry name" value="LDL_receptor-like_sf"/>
</dbReference>
<dbReference type="PROSITE" id="PS50068">
    <property type="entry name" value="LDLRA_2"/>
    <property type="match status" value="4"/>
</dbReference>
<feature type="disulfide bond" evidence="9">
    <location>
        <begin position="799"/>
        <end position="814"/>
    </location>
</feature>
<dbReference type="OrthoDB" id="10055367at2759"/>
<feature type="chain" id="PRO_5032731273" description="Basement membrane-specific heparan sulfate proteoglycan core protein" evidence="11">
    <location>
        <begin position="25"/>
        <end position="4491"/>
    </location>
</feature>
<feature type="region of interest" description="Disordered" evidence="10">
    <location>
        <begin position="67"/>
        <end position="268"/>
    </location>
</feature>
<feature type="domain" description="Ig-like" evidence="12">
    <location>
        <begin position="1998"/>
        <end position="2084"/>
    </location>
</feature>
<feature type="domain" description="Ig-like" evidence="12">
    <location>
        <begin position="2116"/>
        <end position="2196"/>
    </location>
</feature>
<feature type="domain" description="Ig-like" evidence="12">
    <location>
        <begin position="2443"/>
        <end position="2528"/>
    </location>
</feature>
<feature type="disulfide bond" evidence="9">
    <location>
        <begin position="739"/>
        <end position="757"/>
    </location>
</feature>
<feature type="region of interest" description="Disordered" evidence="10">
    <location>
        <begin position="2530"/>
        <end position="2597"/>
    </location>
</feature>
<dbReference type="SMART" id="SM00192">
    <property type="entry name" value="LDLa"/>
    <property type="match status" value="4"/>
</dbReference>
<dbReference type="GO" id="GO:0005886">
    <property type="term" value="C:plasma membrane"/>
    <property type="evidence" value="ECO:0007669"/>
    <property type="project" value="TreeGrafter"/>
</dbReference>
<dbReference type="SUPFAM" id="SSF57424">
    <property type="entry name" value="LDL receptor-like module"/>
    <property type="match status" value="4"/>
</dbReference>
<comment type="caution">
    <text evidence="14">The sequence shown here is derived from an EMBL/GenBank/DDBJ whole genome shotgun (WGS) entry which is preliminary data.</text>
</comment>
<evidence type="ECO:0000313" key="14">
    <source>
        <dbReference type="EMBL" id="CAF0767883.1"/>
    </source>
</evidence>
<dbReference type="SUPFAM" id="SSF48726">
    <property type="entry name" value="Immunoglobulin"/>
    <property type="match status" value="27"/>
</dbReference>
<feature type="domain" description="Ig-like" evidence="12">
    <location>
        <begin position="817"/>
        <end position="901"/>
    </location>
</feature>
<feature type="compositionally biased region" description="Polar residues" evidence="10">
    <location>
        <begin position="217"/>
        <end position="257"/>
    </location>
</feature>
<dbReference type="Pfam" id="PF13927">
    <property type="entry name" value="Ig_3"/>
    <property type="match status" value="8"/>
</dbReference>
<dbReference type="GO" id="GO:0098609">
    <property type="term" value="P:cell-cell adhesion"/>
    <property type="evidence" value="ECO:0007669"/>
    <property type="project" value="TreeGrafter"/>
</dbReference>
<proteinExistence type="predicted"/>
<feature type="domain" description="Ig-like" evidence="12">
    <location>
        <begin position="3548"/>
        <end position="3618"/>
    </location>
</feature>
<feature type="domain" description="Ig-like" evidence="12">
    <location>
        <begin position="2716"/>
        <end position="2800"/>
    </location>
</feature>
<dbReference type="Pfam" id="PF00057">
    <property type="entry name" value="Ldl_recept_a"/>
    <property type="match status" value="3"/>
</dbReference>
<feature type="disulfide bond" evidence="9">
    <location>
        <begin position="751"/>
        <end position="766"/>
    </location>
</feature>
<dbReference type="GO" id="GO:0050839">
    <property type="term" value="F:cell adhesion molecule binding"/>
    <property type="evidence" value="ECO:0007669"/>
    <property type="project" value="TreeGrafter"/>
</dbReference>
<dbReference type="PANTHER" id="PTHR11640:SF31">
    <property type="entry name" value="IRREGULAR CHIASM C-ROUGHEST PROTEIN-RELATED"/>
    <property type="match status" value="1"/>
</dbReference>
<feature type="compositionally biased region" description="Polar residues" evidence="10">
    <location>
        <begin position="151"/>
        <end position="168"/>
    </location>
</feature>
<feature type="domain" description="Ig-like" evidence="12">
    <location>
        <begin position="4110"/>
        <end position="4193"/>
    </location>
</feature>
<comment type="subcellular location">
    <subcellularLocation>
        <location evidence="1">Membrane</location>
        <topology evidence="1">Single-pass type I membrane protein</topology>
    </subcellularLocation>
</comment>